<evidence type="ECO:0000256" key="1">
    <source>
        <dbReference type="SAM" id="MobiDB-lite"/>
    </source>
</evidence>
<comment type="caution">
    <text evidence="4">The sequence shown here is derived from an EMBL/GenBank/DDBJ whole genome shotgun (WGS) entry which is preliminary data.</text>
</comment>
<dbReference type="InterPro" id="IPR013990">
    <property type="entry name" value="WHy-dom"/>
</dbReference>
<proteinExistence type="predicted"/>
<dbReference type="Gene3D" id="2.60.40.10">
    <property type="entry name" value="Immunoglobulins"/>
    <property type="match status" value="2"/>
</dbReference>
<feature type="compositionally biased region" description="Basic and acidic residues" evidence="1">
    <location>
        <begin position="50"/>
        <end position="59"/>
    </location>
</feature>
<organism evidence="4 5">
    <name type="scientific">Aerophobetes bacterium</name>
    <dbReference type="NCBI Taxonomy" id="2030807"/>
    <lineage>
        <taxon>Bacteria</taxon>
        <taxon>Candidatus Aerophobota</taxon>
    </lineage>
</organism>
<dbReference type="InterPro" id="IPR013783">
    <property type="entry name" value="Ig-like_fold"/>
</dbReference>
<feature type="chain" id="PRO_5024805122" description="Water stress and hypersensitive response domain-containing protein" evidence="2">
    <location>
        <begin position="26"/>
        <end position="357"/>
    </location>
</feature>
<reference evidence="4 5" key="1">
    <citation type="submission" date="2018-06" db="EMBL/GenBank/DDBJ databases">
        <title>Extensive metabolic versatility and redundancy in microbially diverse, dynamic hydrothermal sediments.</title>
        <authorList>
            <person name="Dombrowski N."/>
            <person name="Teske A."/>
            <person name="Baker B.J."/>
        </authorList>
    </citation>
    <scope>NUCLEOTIDE SEQUENCE [LARGE SCALE GENOMIC DNA]</scope>
    <source>
        <strain evidence="4">B3_G15</strain>
    </source>
</reference>
<evidence type="ECO:0000259" key="3">
    <source>
        <dbReference type="SMART" id="SM00769"/>
    </source>
</evidence>
<evidence type="ECO:0000313" key="5">
    <source>
        <dbReference type="Proteomes" id="UP000280417"/>
    </source>
</evidence>
<dbReference type="GO" id="GO:0009269">
    <property type="term" value="P:response to desiccation"/>
    <property type="evidence" value="ECO:0007669"/>
    <property type="project" value="InterPro"/>
</dbReference>
<feature type="domain" description="Water stress and hypersensitive response" evidence="3">
    <location>
        <begin position="85"/>
        <end position="201"/>
    </location>
</feature>
<feature type="signal peptide" evidence="2">
    <location>
        <begin position="1"/>
        <end position="25"/>
    </location>
</feature>
<dbReference type="EMBL" id="QMQA01000095">
    <property type="protein sequence ID" value="RLE13450.1"/>
    <property type="molecule type" value="Genomic_DNA"/>
</dbReference>
<feature type="region of interest" description="Disordered" evidence="1">
    <location>
        <begin position="40"/>
        <end position="66"/>
    </location>
</feature>
<evidence type="ECO:0000313" key="4">
    <source>
        <dbReference type="EMBL" id="RLE13450.1"/>
    </source>
</evidence>
<dbReference type="PROSITE" id="PS51257">
    <property type="entry name" value="PROKAR_LIPOPROTEIN"/>
    <property type="match status" value="1"/>
</dbReference>
<accession>A0A662DCI4</accession>
<feature type="domain" description="Water stress and hypersensitive response" evidence="3">
    <location>
        <begin position="227"/>
        <end position="347"/>
    </location>
</feature>
<evidence type="ECO:0000256" key="2">
    <source>
        <dbReference type="SAM" id="SignalP"/>
    </source>
</evidence>
<dbReference type="Proteomes" id="UP000280417">
    <property type="component" value="Unassembled WGS sequence"/>
</dbReference>
<dbReference type="SMART" id="SM00769">
    <property type="entry name" value="WHy"/>
    <property type="match status" value="2"/>
</dbReference>
<sequence length="357" mass="39818">MTSGFKVTILIFSLLLFLFNIGAYASISACSSLVDDPGVKAEEEQSTAPGEEKEDKIKPNYDTLEESLPPATGEKPTIVIPDLKIITVSNSWGKVSLDVTTVNTKIVINDPNLYLVPLKVLCDIYLNGIKMVADVGEDMQITKCASGTSVRFSATIDNENIIKWWVSHIKRGEKTKVRIEGKLIISLDRVDLVYPYFRETEFETNMLKGLNGRNLGHINVEIIKLGIDSLSSSWGKVSQAETQIIHKLTIHNFGWLPSSPTVTDVEYELTLNGIKMARGNAGLPLILLPGQKRSVTFTSKIDNENIIKWWVSHISGGEKTKYCLRYTPMVKFLGARVANWPNKRCGAFQTNFFSQEK</sequence>
<keyword evidence="2" id="KW-0732">Signal</keyword>
<gene>
    <name evidence="4" type="ORF">DRJ04_04295</name>
</gene>
<dbReference type="AlphaFoldDB" id="A0A662DCI4"/>
<name>A0A662DCI4_UNCAE</name>
<protein>
    <recommendedName>
        <fullName evidence="3">Water stress and hypersensitive response domain-containing protein</fullName>
    </recommendedName>
</protein>